<dbReference type="OrthoDB" id="9802121at2"/>
<keyword evidence="4 6" id="KW-1133">Transmembrane helix</keyword>
<keyword evidence="8" id="KW-1185">Reference proteome</keyword>
<keyword evidence="5 6" id="KW-0472">Membrane</keyword>
<evidence type="ECO:0000256" key="2">
    <source>
        <dbReference type="ARBA" id="ARBA00009694"/>
    </source>
</evidence>
<evidence type="ECO:0000256" key="3">
    <source>
        <dbReference type="ARBA" id="ARBA00022692"/>
    </source>
</evidence>
<feature type="transmembrane region" description="Helical" evidence="6">
    <location>
        <begin position="96"/>
        <end position="120"/>
    </location>
</feature>
<proteinExistence type="inferred from homology"/>
<evidence type="ECO:0000256" key="4">
    <source>
        <dbReference type="ARBA" id="ARBA00022989"/>
    </source>
</evidence>
<evidence type="ECO:0000256" key="5">
    <source>
        <dbReference type="ARBA" id="ARBA00023136"/>
    </source>
</evidence>
<dbReference type="Pfam" id="PF04241">
    <property type="entry name" value="DUF423"/>
    <property type="match status" value="1"/>
</dbReference>
<dbReference type="AlphaFoldDB" id="A0A4U1BF47"/>
<name>A0A4U1BF47_9GAMM</name>
<evidence type="ECO:0000313" key="7">
    <source>
        <dbReference type="EMBL" id="TKB49515.1"/>
    </source>
</evidence>
<feature type="transmembrane region" description="Helical" evidence="6">
    <location>
        <begin position="67"/>
        <end position="90"/>
    </location>
</feature>
<evidence type="ECO:0000256" key="1">
    <source>
        <dbReference type="ARBA" id="ARBA00004141"/>
    </source>
</evidence>
<keyword evidence="3 6" id="KW-0812">Transmembrane</keyword>
<evidence type="ECO:0000256" key="6">
    <source>
        <dbReference type="SAM" id="Phobius"/>
    </source>
</evidence>
<comment type="similarity">
    <text evidence="2">Belongs to the UPF0382 family.</text>
</comment>
<dbReference type="InterPro" id="IPR006696">
    <property type="entry name" value="DUF423"/>
</dbReference>
<dbReference type="Proteomes" id="UP000305674">
    <property type="component" value="Unassembled WGS sequence"/>
</dbReference>
<dbReference type="EMBL" id="SWCI01000004">
    <property type="protein sequence ID" value="TKB49515.1"/>
    <property type="molecule type" value="Genomic_DNA"/>
</dbReference>
<evidence type="ECO:0000313" key="8">
    <source>
        <dbReference type="Proteomes" id="UP000305674"/>
    </source>
</evidence>
<comment type="caution">
    <text evidence="7">The sequence shown here is derived from an EMBL/GenBank/DDBJ whole genome shotgun (WGS) entry which is preliminary data.</text>
</comment>
<accession>A0A4U1BF47</accession>
<feature type="transmembrane region" description="Helical" evidence="6">
    <location>
        <begin position="42"/>
        <end position="60"/>
    </location>
</feature>
<dbReference type="PANTHER" id="PTHR43461">
    <property type="entry name" value="TRANSMEMBRANE PROTEIN 256"/>
    <property type="match status" value="1"/>
</dbReference>
<dbReference type="PANTHER" id="PTHR43461:SF1">
    <property type="entry name" value="TRANSMEMBRANE PROTEIN 256"/>
    <property type="match status" value="1"/>
</dbReference>
<gene>
    <name evidence="7" type="ORF">FCL40_09005</name>
</gene>
<organism evidence="7 8">
    <name type="scientific">Ferrimonas sediminicola</name>
    <dbReference type="NCBI Taxonomy" id="2569538"/>
    <lineage>
        <taxon>Bacteria</taxon>
        <taxon>Pseudomonadati</taxon>
        <taxon>Pseudomonadota</taxon>
        <taxon>Gammaproteobacteria</taxon>
        <taxon>Alteromonadales</taxon>
        <taxon>Ferrimonadaceae</taxon>
        <taxon>Ferrimonas</taxon>
    </lineage>
</organism>
<protein>
    <submittedName>
        <fullName evidence="7">DUF423 domain-containing protein</fullName>
    </submittedName>
</protein>
<sequence length="126" mass="13416">MKRALMAMATFGGAMATALGAYGAHGLAKVAPPHLVESFNTAVTYQFFHCLLLMAVALWMRSNSSRLLAWGGALVVLGILGFSGSIYALVLLGTKGIGLITPLGGILLILAWLLLFVAVWRWERVA</sequence>
<reference evidence="7 8" key="1">
    <citation type="submission" date="2019-04" db="EMBL/GenBank/DDBJ databases">
        <authorList>
            <person name="Hwang J.C."/>
        </authorList>
    </citation>
    <scope>NUCLEOTIDE SEQUENCE [LARGE SCALE GENOMIC DNA]</scope>
    <source>
        <strain evidence="7 8">IMCC35001</strain>
    </source>
</reference>
<comment type="subcellular location">
    <subcellularLocation>
        <location evidence="1">Membrane</location>
        <topology evidence="1">Multi-pass membrane protein</topology>
    </subcellularLocation>
</comment>
<dbReference type="GO" id="GO:0005886">
    <property type="term" value="C:plasma membrane"/>
    <property type="evidence" value="ECO:0007669"/>
    <property type="project" value="TreeGrafter"/>
</dbReference>